<evidence type="ECO:0000256" key="1">
    <source>
        <dbReference type="ARBA" id="ARBA00022801"/>
    </source>
</evidence>
<dbReference type="InterPro" id="IPR000073">
    <property type="entry name" value="AB_hydrolase_1"/>
</dbReference>
<proteinExistence type="predicted"/>
<dbReference type="PRINTS" id="PR00111">
    <property type="entry name" value="ABHYDROLASE"/>
</dbReference>
<sequence length="266" mass="28498">MPTAKLANSLRVAYADEGRGTPVLLLHGYCGSRRYWDDVLPALSARFRVIAPDCRGHGETEATGGSYAMEQLAEDAVQLLDELGVDRAFVLGHSMGGYAALALSERYEDRLLGLGLLHSTTFPDDGAGKAGREKVAKRVAEEGIAGHINDLIPKLFAPEHRESMPEKLRTALDIGYGTSPLGAIGGALGMKERPDRRFVLERLSVPALLLAGEADAVIAPEKRFPVSRADISAVELARCGHMGMMEAPEAFAEAIVSFVRSNGEEG</sequence>
<dbReference type="InterPro" id="IPR000639">
    <property type="entry name" value="Epox_hydrolase-like"/>
</dbReference>
<dbReference type="PRINTS" id="PR00412">
    <property type="entry name" value="EPOXHYDRLASE"/>
</dbReference>
<evidence type="ECO:0000259" key="2">
    <source>
        <dbReference type="Pfam" id="PF00561"/>
    </source>
</evidence>
<dbReference type="PANTHER" id="PTHR43798:SF31">
    <property type="entry name" value="AB HYDROLASE SUPERFAMILY PROTEIN YCLE"/>
    <property type="match status" value="1"/>
</dbReference>
<dbReference type="InterPro" id="IPR029058">
    <property type="entry name" value="AB_hydrolase_fold"/>
</dbReference>
<gene>
    <name evidence="3" type="ORF">H7C18_13620</name>
</gene>
<evidence type="ECO:0000313" key="4">
    <source>
        <dbReference type="Proteomes" id="UP000564644"/>
    </source>
</evidence>
<evidence type="ECO:0000313" key="3">
    <source>
        <dbReference type="EMBL" id="MBB6731954.1"/>
    </source>
</evidence>
<protein>
    <submittedName>
        <fullName evidence="3">Alpha/beta hydrolase</fullName>
    </submittedName>
</protein>
<dbReference type="InterPro" id="IPR050266">
    <property type="entry name" value="AB_hydrolase_sf"/>
</dbReference>
<dbReference type="EMBL" id="JACJVO010000016">
    <property type="protein sequence ID" value="MBB6731954.1"/>
    <property type="molecule type" value="Genomic_DNA"/>
</dbReference>
<dbReference type="SUPFAM" id="SSF53474">
    <property type="entry name" value="alpha/beta-Hydrolases"/>
    <property type="match status" value="1"/>
</dbReference>
<dbReference type="GO" id="GO:0016020">
    <property type="term" value="C:membrane"/>
    <property type="evidence" value="ECO:0007669"/>
    <property type="project" value="TreeGrafter"/>
</dbReference>
<organism evidence="3 4">
    <name type="scientific">Cohnella zeiphila</name>
    <dbReference type="NCBI Taxonomy" id="2761120"/>
    <lineage>
        <taxon>Bacteria</taxon>
        <taxon>Bacillati</taxon>
        <taxon>Bacillota</taxon>
        <taxon>Bacilli</taxon>
        <taxon>Bacillales</taxon>
        <taxon>Paenibacillaceae</taxon>
        <taxon>Cohnella</taxon>
    </lineage>
</organism>
<accession>A0A7X0SN57</accession>
<dbReference type="AlphaFoldDB" id="A0A7X0SN57"/>
<dbReference type="Pfam" id="PF00561">
    <property type="entry name" value="Abhydrolase_1"/>
    <property type="match status" value="1"/>
</dbReference>
<dbReference type="RefSeq" id="WP_185129623.1">
    <property type="nucleotide sequence ID" value="NZ_JACJVO010000016.1"/>
</dbReference>
<dbReference type="PANTHER" id="PTHR43798">
    <property type="entry name" value="MONOACYLGLYCEROL LIPASE"/>
    <property type="match status" value="1"/>
</dbReference>
<keyword evidence="1 3" id="KW-0378">Hydrolase</keyword>
<feature type="domain" description="AB hydrolase-1" evidence="2">
    <location>
        <begin position="22"/>
        <end position="248"/>
    </location>
</feature>
<comment type="caution">
    <text evidence="3">The sequence shown here is derived from an EMBL/GenBank/DDBJ whole genome shotgun (WGS) entry which is preliminary data.</text>
</comment>
<dbReference type="Proteomes" id="UP000564644">
    <property type="component" value="Unassembled WGS sequence"/>
</dbReference>
<reference evidence="3 4" key="1">
    <citation type="submission" date="2020-08" db="EMBL/GenBank/DDBJ databases">
        <title>Cohnella phylogeny.</title>
        <authorList>
            <person name="Dunlap C."/>
        </authorList>
    </citation>
    <scope>NUCLEOTIDE SEQUENCE [LARGE SCALE GENOMIC DNA]</scope>
    <source>
        <strain evidence="3 4">CBP 2801</strain>
    </source>
</reference>
<name>A0A7X0SN57_9BACL</name>
<dbReference type="Gene3D" id="3.40.50.1820">
    <property type="entry name" value="alpha/beta hydrolase"/>
    <property type="match status" value="1"/>
</dbReference>
<dbReference type="GO" id="GO:0016787">
    <property type="term" value="F:hydrolase activity"/>
    <property type="evidence" value="ECO:0007669"/>
    <property type="project" value="UniProtKB-KW"/>
</dbReference>
<keyword evidence="4" id="KW-1185">Reference proteome</keyword>